<feature type="compositionally biased region" description="Basic and acidic residues" evidence="1">
    <location>
        <begin position="261"/>
        <end position="272"/>
    </location>
</feature>
<keyword evidence="3" id="KW-0732">Signal</keyword>
<feature type="transmembrane region" description="Helical" evidence="2">
    <location>
        <begin position="489"/>
        <end position="510"/>
    </location>
</feature>
<organism evidence="4 5">
    <name type="scientific">[Clostridium] citroniae WAL-19142</name>
    <dbReference type="NCBI Taxonomy" id="742734"/>
    <lineage>
        <taxon>Bacteria</taxon>
        <taxon>Bacillati</taxon>
        <taxon>Bacillota</taxon>
        <taxon>Clostridia</taxon>
        <taxon>Lachnospirales</taxon>
        <taxon>Lachnospiraceae</taxon>
        <taxon>Enterocloster</taxon>
    </lineage>
</organism>
<evidence type="ECO:0000313" key="5">
    <source>
        <dbReference type="Proteomes" id="UP000037392"/>
    </source>
</evidence>
<keyword evidence="2" id="KW-0812">Transmembrane</keyword>
<evidence type="ECO:0000256" key="2">
    <source>
        <dbReference type="SAM" id="Phobius"/>
    </source>
</evidence>
<dbReference type="RefSeq" id="WP_048931364.1">
    <property type="nucleotide sequence ID" value="NZ_KQ235889.1"/>
</dbReference>
<dbReference type="Proteomes" id="UP000037392">
    <property type="component" value="Unassembled WGS sequence"/>
</dbReference>
<evidence type="ECO:0000256" key="3">
    <source>
        <dbReference type="SAM" id="SignalP"/>
    </source>
</evidence>
<dbReference type="AlphaFoldDB" id="A0A0J9E204"/>
<keyword evidence="2" id="KW-0472">Membrane</keyword>
<evidence type="ECO:0008006" key="6">
    <source>
        <dbReference type="Google" id="ProtNLM"/>
    </source>
</evidence>
<feature type="chain" id="PRO_5005318072" description="NEAT domain-containing protein" evidence="3">
    <location>
        <begin position="27"/>
        <end position="519"/>
    </location>
</feature>
<reference evidence="4 5" key="1">
    <citation type="submission" date="2011-04" db="EMBL/GenBank/DDBJ databases">
        <title>The Genome Sequence of Clostridium citroniae WAL-19142.</title>
        <authorList>
            <consortium name="The Broad Institute Genome Sequencing Platform"/>
            <person name="Earl A."/>
            <person name="Ward D."/>
            <person name="Feldgarden M."/>
            <person name="Gevers D."/>
            <person name="Warren Y.A."/>
            <person name="Tyrrell K.L."/>
            <person name="Citron D.M."/>
            <person name="Goldstein E.J."/>
            <person name="Daigneault M."/>
            <person name="Allen-Vercoe E."/>
            <person name="Young S.K."/>
            <person name="Zeng Q."/>
            <person name="Gargeya S."/>
            <person name="Fitzgerald M."/>
            <person name="Haas B."/>
            <person name="Abouelleil A."/>
            <person name="Alvarado L."/>
            <person name="Arachchi H.M."/>
            <person name="Berlin A."/>
            <person name="Brown A."/>
            <person name="Chapman S.B."/>
            <person name="Chen Z."/>
            <person name="Dunbar C."/>
            <person name="Freedman E."/>
            <person name="Gearin G."/>
            <person name="Gellesch M."/>
            <person name="Goldberg J."/>
            <person name="Griggs A."/>
            <person name="Gujja S."/>
            <person name="Heilman E.R."/>
            <person name="Heiman D."/>
            <person name="Howarth C."/>
            <person name="Larson L."/>
            <person name="Lui A."/>
            <person name="MacDonald P.J."/>
            <person name="Mehta T."/>
            <person name="Montmayeur A."/>
            <person name="Murphy C."/>
            <person name="Neiman D."/>
            <person name="Pearson M."/>
            <person name="Priest M."/>
            <person name="Roberts A."/>
            <person name="Saif S."/>
            <person name="Shea T."/>
            <person name="Shenoy N."/>
            <person name="Sisk P."/>
            <person name="Stolte C."/>
            <person name="Sykes S."/>
            <person name="White J."/>
            <person name="Yandava C."/>
            <person name="Wortman J."/>
            <person name="Nusbaum C."/>
            <person name="Birren B."/>
        </authorList>
    </citation>
    <scope>NUCLEOTIDE SEQUENCE [LARGE SCALE GENOMIC DNA]</scope>
    <source>
        <strain evidence="4 5">WAL-19142</strain>
    </source>
</reference>
<feature type="region of interest" description="Disordered" evidence="1">
    <location>
        <begin position="215"/>
        <end position="274"/>
    </location>
</feature>
<protein>
    <recommendedName>
        <fullName evidence="6">NEAT domain-containing protein</fullName>
    </recommendedName>
</protein>
<keyword evidence="2" id="KW-1133">Transmembrane helix</keyword>
<comment type="caution">
    <text evidence="4">The sequence shown here is derived from an EMBL/GenBank/DDBJ whole genome shotgun (WGS) entry which is preliminary data.</text>
</comment>
<dbReference type="EMBL" id="ADLK01000064">
    <property type="protein sequence ID" value="KMW09495.1"/>
    <property type="molecule type" value="Genomic_DNA"/>
</dbReference>
<gene>
    <name evidence="4" type="ORF">HMPREF9470_05643</name>
</gene>
<feature type="compositionally biased region" description="Basic and acidic residues" evidence="1">
    <location>
        <begin position="215"/>
        <end position="231"/>
    </location>
</feature>
<evidence type="ECO:0000256" key="1">
    <source>
        <dbReference type="SAM" id="MobiDB-lite"/>
    </source>
</evidence>
<dbReference type="OrthoDB" id="2088343at2"/>
<dbReference type="GeneID" id="93166621"/>
<dbReference type="PATRIC" id="fig|742734.4.peg.6049"/>
<evidence type="ECO:0000313" key="4">
    <source>
        <dbReference type="EMBL" id="KMW09495.1"/>
    </source>
</evidence>
<feature type="compositionally biased region" description="Polar residues" evidence="1">
    <location>
        <begin position="234"/>
        <end position="246"/>
    </location>
</feature>
<accession>A0A0J9E204</accession>
<proteinExistence type="predicted"/>
<name>A0A0J9E204_9FIRM</name>
<feature type="signal peptide" evidence="3">
    <location>
        <begin position="1"/>
        <end position="26"/>
    </location>
</feature>
<sequence>MRIGKKWAIALAATLMVSTVSVSSYGAVITYTSKYSDSTSSGQEKEEKVGPGFQYLDEASEAIEETTEFAGPGVKKVNLTEHYHEDFKIYEESIENLFFIYTNVANGGITNEAVFLDIPSNILYTMEKDGIAMEYTSGQNIGARGTYVLRLTAVENPELPLSEQREYQTVFRFLIQDKPPEAETETNGIVDNAADSLSANSTAVLDLEALEAEARKEEISKAPSESDKDLPAETENSTDQAQGEATTSDKSEENLNSEGSANEKEESSRRQTYDPMIGKYRVTLENGVELISTVPEGYIGPDSVEITVTGDAPSEIELYRNDELQEFVNGNSLMDTGVYRLEAGGEAYSFRIVSQASDLEYYPAPVGMRFTKLFLGDEPQSLQSDQLLVMESDGTYTIFMEGDAGDELEVVLRKDTEAPEVQVTVDGGNASIQYLSDDITDIALVKDGTNVDGFHGTMISSPGKYQLTVSDAAGNETVREFVLKYQINLYGIAAVFMCILVIAGGVAFVFHTKRNMKIR</sequence>